<feature type="region of interest" description="Disordered" evidence="4">
    <location>
        <begin position="110"/>
        <end position="132"/>
    </location>
</feature>
<dbReference type="RefSeq" id="XP_028886799.1">
    <property type="nucleotide sequence ID" value="XM_029022253.1"/>
</dbReference>
<keyword evidence="3" id="KW-0687">Ribonucleoprotein</keyword>
<comment type="caution">
    <text evidence="5">The sequence shown here is derived from an EMBL/GenBank/DDBJ whole genome shotgun (WGS) entry which is preliminary data.</text>
</comment>
<proteinExistence type="inferred from homology"/>
<dbReference type="InterPro" id="IPR038562">
    <property type="entry name" value="Ribosomal_eL34_C_sf"/>
</dbReference>
<dbReference type="InterPro" id="IPR008195">
    <property type="entry name" value="Ribosomal_eL34"/>
</dbReference>
<organism evidence="5 6">
    <name type="scientific">Trypanosoma theileri</name>
    <dbReference type="NCBI Taxonomy" id="67003"/>
    <lineage>
        <taxon>Eukaryota</taxon>
        <taxon>Discoba</taxon>
        <taxon>Euglenozoa</taxon>
        <taxon>Kinetoplastea</taxon>
        <taxon>Metakinetoplastina</taxon>
        <taxon>Trypanosomatida</taxon>
        <taxon>Trypanosomatidae</taxon>
        <taxon>Trypanosoma</taxon>
    </lineage>
</organism>
<dbReference type="PRINTS" id="PR01250">
    <property type="entry name" value="RIBOSOMALL34"/>
</dbReference>
<protein>
    <submittedName>
        <fullName evidence="5">60S ribosomal protein L34</fullName>
    </submittedName>
</protein>
<dbReference type="Pfam" id="PF01199">
    <property type="entry name" value="Ribosomal_L34e"/>
    <property type="match status" value="1"/>
</dbReference>
<dbReference type="Proteomes" id="UP000192257">
    <property type="component" value="Unassembled WGS sequence"/>
</dbReference>
<dbReference type="AlphaFoldDB" id="A0A1X0P7X8"/>
<dbReference type="GO" id="GO:1990904">
    <property type="term" value="C:ribonucleoprotein complex"/>
    <property type="evidence" value="ECO:0007669"/>
    <property type="project" value="UniProtKB-KW"/>
</dbReference>
<keyword evidence="2 5" id="KW-0689">Ribosomal protein</keyword>
<dbReference type="GO" id="GO:0003735">
    <property type="term" value="F:structural constituent of ribosome"/>
    <property type="evidence" value="ECO:0007669"/>
    <property type="project" value="InterPro"/>
</dbReference>
<evidence type="ECO:0000313" key="5">
    <source>
        <dbReference type="EMBL" id="ORC92733.1"/>
    </source>
</evidence>
<name>A0A1X0P7X8_9TRYP</name>
<dbReference type="GO" id="GO:0005840">
    <property type="term" value="C:ribosome"/>
    <property type="evidence" value="ECO:0007669"/>
    <property type="project" value="UniProtKB-KW"/>
</dbReference>
<evidence type="ECO:0000256" key="4">
    <source>
        <dbReference type="SAM" id="MobiDB-lite"/>
    </source>
</evidence>
<keyword evidence="6" id="KW-1185">Reference proteome</keyword>
<feature type="region of interest" description="Disordered" evidence="4">
    <location>
        <begin position="151"/>
        <end position="171"/>
    </location>
</feature>
<dbReference type="Gene3D" id="6.20.340.10">
    <property type="match status" value="1"/>
</dbReference>
<accession>A0A1X0P7X8</accession>
<dbReference type="Gene3D" id="6.20.370.70">
    <property type="match status" value="1"/>
</dbReference>
<evidence type="ECO:0000256" key="2">
    <source>
        <dbReference type="ARBA" id="ARBA00022980"/>
    </source>
</evidence>
<evidence type="ECO:0000256" key="1">
    <source>
        <dbReference type="ARBA" id="ARBA00009875"/>
    </source>
</evidence>
<dbReference type="STRING" id="67003.A0A1X0P7X8"/>
<evidence type="ECO:0000256" key="3">
    <source>
        <dbReference type="ARBA" id="ARBA00023274"/>
    </source>
</evidence>
<comment type="similarity">
    <text evidence="1">Belongs to the eukaryotic ribosomal protein eL34 family.</text>
</comment>
<evidence type="ECO:0000313" key="6">
    <source>
        <dbReference type="Proteomes" id="UP000192257"/>
    </source>
</evidence>
<dbReference type="OrthoDB" id="250549at2759"/>
<dbReference type="PANTHER" id="PTHR10759">
    <property type="entry name" value="60S RIBOSOMAL PROTEIN L34"/>
    <property type="match status" value="1"/>
</dbReference>
<dbReference type="GeneID" id="39982033"/>
<reference evidence="5 6" key="1">
    <citation type="submission" date="2017-03" db="EMBL/GenBank/DDBJ databases">
        <title>An alternative strategy for trypanosome survival in the mammalian bloodstream revealed through genome and transcriptome analysis of the ubiquitous bovine parasite Trypanosoma (Megatrypanum) theileri.</title>
        <authorList>
            <person name="Kelly S."/>
            <person name="Ivens A."/>
            <person name="Mott A."/>
            <person name="O'Neill E."/>
            <person name="Emms D."/>
            <person name="Macleod O."/>
            <person name="Voorheis P."/>
            <person name="Matthews J."/>
            <person name="Matthews K."/>
            <person name="Carrington M."/>
        </authorList>
    </citation>
    <scope>NUCLEOTIDE SEQUENCE [LARGE SCALE GENOMIC DNA]</scope>
    <source>
        <strain evidence="5">Edinburgh</strain>
    </source>
</reference>
<dbReference type="EMBL" id="NBCO01000003">
    <property type="protein sequence ID" value="ORC92733.1"/>
    <property type="molecule type" value="Genomic_DNA"/>
</dbReference>
<gene>
    <name evidence="5" type="ORF">TM35_000034860</name>
</gene>
<sequence length="171" mass="19448">MACPRVQYRRRMHYATRGNRMKLVRTPGNRLVMQKREKRSQGPHTPWVLGHKRLAGTKALHHTEARLASHHKKSTSRPYGGVLSHDQVRDRVVRAFLVEEQRIVKRALRAHAKSQTEKKRRDAKRKRKQEKMAAITKKIGTKIGTKVAGAKKTTAKKSAGKAPVGATLKKK</sequence>
<dbReference type="GO" id="GO:0006412">
    <property type="term" value="P:translation"/>
    <property type="evidence" value="ECO:0007669"/>
    <property type="project" value="InterPro"/>
</dbReference>
<dbReference type="VEuPathDB" id="TriTrypDB:TM35_000034860"/>